<dbReference type="AlphaFoldDB" id="A0A0S7WH12"/>
<proteinExistence type="predicted"/>
<feature type="domain" description="Soluble ligand binding" evidence="3">
    <location>
        <begin position="194"/>
        <end position="237"/>
    </location>
</feature>
<evidence type="ECO:0000313" key="5">
    <source>
        <dbReference type="Proteomes" id="UP000051124"/>
    </source>
</evidence>
<feature type="domain" description="Soluble ligand binding" evidence="3">
    <location>
        <begin position="103"/>
        <end position="149"/>
    </location>
</feature>
<dbReference type="GO" id="GO:0006811">
    <property type="term" value="P:monoatomic ion transport"/>
    <property type="evidence" value="ECO:0007669"/>
    <property type="project" value="UniProtKB-KW"/>
</dbReference>
<organism evidence="4 5">
    <name type="scientific">candidate division TA06 bacterium DG_26</name>
    <dbReference type="NCBI Taxonomy" id="1703771"/>
    <lineage>
        <taxon>Bacteria</taxon>
        <taxon>Bacteria division TA06</taxon>
    </lineage>
</organism>
<gene>
    <name evidence="4" type="ORF">AMJ40_05410</name>
</gene>
<name>A0A0S7WH12_UNCT6</name>
<dbReference type="Pfam" id="PF02563">
    <property type="entry name" value="Poly_export"/>
    <property type="match status" value="1"/>
</dbReference>
<dbReference type="Proteomes" id="UP000051124">
    <property type="component" value="Unassembled WGS sequence"/>
</dbReference>
<evidence type="ECO:0008006" key="6">
    <source>
        <dbReference type="Google" id="ProtNLM"/>
    </source>
</evidence>
<dbReference type="EMBL" id="LIZT01000057">
    <property type="protein sequence ID" value="KPJ49466.1"/>
    <property type="molecule type" value="Genomic_DNA"/>
</dbReference>
<evidence type="ECO:0000313" key="4">
    <source>
        <dbReference type="EMBL" id="KPJ49466.1"/>
    </source>
</evidence>
<reference evidence="4 5" key="1">
    <citation type="journal article" date="2015" name="Microbiome">
        <title>Genomic resolution of linkages in carbon, nitrogen, and sulfur cycling among widespread estuary sediment bacteria.</title>
        <authorList>
            <person name="Baker B.J."/>
            <person name="Lazar C.S."/>
            <person name="Teske A.P."/>
            <person name="Dick G.J."/>
        </authorList>
    </citation>
    <scope>NUCLEOTIDE SEQUENCE [LARGE SCALE GENOMIC DNA]</scope>
    <source>
        <strain evidence="4">DG_26</strain>
    </source>
</reference>
<keyword evidence="1" id="KW-0732">Signal</keyword>
<protein>
    <recommendedName>
        <fullName evidence="6">Soluble ligand binding domain-containing protein</fullName>
    </recommendedName>
</protein>
<dbReference type="InterPro" id="IPR049712">
    <property type="entry name" value="Poly_export"/>
</dbReference>
<dbReference type="Gene3D" id="3.10.560.10">
    <property type="entry name" value="Outer membrane lipoprotein wza domain like"/>
    <property type="match status" value="2"/>
</dbReference>
<comment type="caution">
    <text evidence="4">The sequence shown here is derived from an EMBL/GenBank/DDBJ whole genome shotgun (WGS) entry which is preliminary data.</text>
</comment>
<dbReference type="PANTHER" id="PTHR33619:SF3">
    <property type="entry name" value="POLYSACCHARIDE EXPORT PROTEIN GFCE-RELATED"/>
    <property type="match status" value="1"/>
</dbReference>
<accession>A0A0S7WH12</accession>
<dbReference type="GO" id="GO:0015288">
    <property type="term" value="F:porin activity"/>
    <property type="evidence" value="ECO:0007669"/>
    <property type="project" value="UniProtKB-KW"/>
</dbReference>
<dbReference type="GO" id="GO:0009279">
    <property type="term" value="C:cell outer membrane"/>
    <property type="evidence" value="ECO:0007669"/>
    <property type="project" value="UniProtKB-SubCell"/>
</dbReference>
<dbReference type="PATRIC" id="fig|1703771.3.peg.322"/>
<dbReference type="PANTHER" id="PTHR33619">
    <property type="entry name" value="POLYSACCHARIDE EXPORT PROTEIN GFCE-RELATED"/>
    <property type="match status" value="1"/>
</dbReference>
<dbReference type="InterPro" id="IPR019554">
    <property type="entry name" value="Soluble_ligand-bd"/>
</dbReference>
<dbReference type="Pfam" id="PF10531">
    <property type="entry name" value="SLBB"/>
    <property type="match status" value="2"/>
</dbReference>
<evidence type="ECO:0000256" key="1">
    <source>
        <dbReference type="ARBA" id="ARBA00022729"/>
    </source>
</evidence>
<feature type="domain" description="Polysaccharide export protein N-terminal" evidence="2">
    <location>
        <begin position="22"/>
        <end position="95"/>
    </location>
</feature>
<dbReference type="GO" id="GO:0015159">
    <property type="term" value="F:polysaccharide transmembrane transporter activity"/>
    <property type="evidence" value="ECO:0007669"/>
    <property type="project" value="InterPro"/>
</dbReference>
<sequence>MKQGSMMGFLVAVLIGLILSEAWSYEIGVGDVLDIDMWQQPELSTTVRVYGDGTVALPVVGTVKVEGMTPAQAAELISRKLSVFNPRISQVAVKIVEFNAQSVFVLGEVRSPGRYGFETIPDLVTVLSEAGGTTEEATLSEVLILRKHPSESRGVTVDVEGIVNEKNLSLLPPLKPGDLIWVPGRGSRVGRNRVSVVGEVHSPGTYAIGSGTDLFDLILLAGGPTEEADLGRVKVLQSTGKAFVINVDSYLVRGERSKMMRLNPDDIVIVGRRSKFWSTVWNGFREVVTVLGAVASLYLIYNTLTE</sequence>
<evidence type="ECO:0000259" key="3">
    <source>
        <dbReference type="Pfam" id="PF10531"/>
    </source>
</evidence>
<dbReference type="GO" id="GO:0046930">
    <property type="term" value="C:pore complex"/>
    <property type="evidence" value="ECO:0007669"/>
    <property type="project" value="UniProtKB-KW"/>
</dbReference>
<evidence type="ECO:0000259" key="2">
    <source>
        <dbReference type="Pfam" id="PF02563"/>
    </source>
</evidence>
<dbReference type="InterPro" id="IPR003715">
    <property type="entry name" value="Poly_export_N"/>
</dbReference>